<evidence type="ECO:0000313" key="3">
    <source>
        <dbReference type="Proteomes" id="UP000241769"/>
    </source>
</evidence>
<evidence type="ECO:0000256" key="1">
    <source>
        <dbReference type="SAM" id="MobiDB-lite"/>
    </source>
</evidence>
<evidence type="ECO:0000313" key="2">
    <source>
        <dbReference type="EMBL" id="PRP81805.1"/>
    </source>
</evidence>
<proteinExistence type="predicted"/>
<keyword evidence="3" id="KW-1185">Reference proteome</keyword>
<gene>
    <name evidence="2" type="ORF">PROFUN_10794</name>
</gene>
<name>A0A2P6NCZ9_9EUKA</name>
<feature type="region of interest" description="Disordered" evidence="1">
    <location>
        <begin position="1"/>
        <end position="26"/>
    </location>
</feature>
<dbReference type="OrthoDB" id="57576at2759"/>
<sequence length="463" mass="52528">MTEGKECKHDHKQNNSEEFSEAKRNREHEIEGTAYLCFIVLPSEEEGEEDRELSPESNVDYYIQGHFVDGSKRNIGLMGTQTDKDRKPDCCYSKDDPPIWLNLTLCNFQTNKEVTIKVEKTGGDFARLSASTLSFETTQLIPDAERETTLTKFFPKVKKMSYVDLFIVMGKMTLSGDTSETLLTEEVKRSKVDNIEANSSKMTFESIIPLRVQISWHRSNKLLTTSHHKNPVEDVVHLIVKSLAKAEVKLWIEPCLCIRRRRDHPFKSFLAPFQPICSHRSFMPLKEEESHHISLTEFASKIVSREEVTWPADEPYPDHKRAKDPVTQLLGESNTIPLRQDDKVEVADKNIYDALKGKSDPAAVYSSNHYEHTSQVDPKQMAFNRDLQGKNPSVSVPLKSYTDSSFAADDAFYSDAAIMDRTQQHASLNITLLSFTPAQDPSSFLEQANLETCLGIDKVADSP</sequence>
<reference evidence="2 3" key="1">
    <citation type="journal article" date="2018" name="Genome Biol. Evol.">
        <title>Multiple Roots of Fruiting Body Formation in Amoebozoa.</title>
        <authorList>
            <person name="Hillmann F."/>
            <person name="Forbes G."/>
            <person name="Novohradska S."/>
            <person name="Ferling I."/>
            <person name="Riege K."/>
            <person name="Groth M."/>
            <person name="Westermann M."/>
            <person name="Marz M."/>
            <person name="Spaller T."/>
            <person name="Winckler T."/>
            <person name="Schaap P."/>
            <person name="Glockner G."/>
        </authorList>
    </citation>
    <scope>NUCLEOTIDE SEQUENCE [LARGE SCALE GENOMIC DNA]</scope>
    <source>
        <strain evidence="2 3">Jena</strain>
    </source>
</reference>
<dbReference type="Proteomes" id="UP000241769">
    <property type="component" value="Unassembled WGS sequence"/>
</dbReference>
<protein>
    <submittedName>
        <fullName evidence="2">Uncharacterized protein</fullName>
    </submittedName>
</protein>
<accession>A0A2P6NCZ9</accession>
<comment type="caution">
    <text evidence="2">The sequence shown here is derived from an EMBL/GenBank/DDBJ whole genome shotgun (WGS) entry which is preliminary data.</text>
</comment>
<dbReference type="EMBL" id="MDYQ01000117">
    <property type="protein sequence ID" value="PRP81805.1"/>
    <property type="molecule type" value="Genomic_DNA"/>
</dbReference>
<organism evidence="2 3">
    <name type="scientific">Planoprotostelium fungivorum</name>
    <dbReference type="NCBI Taxonomy" id="1890364"/>
    <lineage>
        <taxon>Eukaryota</taxon>
        <taxon>Amoebozoa</taxon>
        <taxon>Evosea</taxon>
        <taxon>Variosea</taxon>
        <taxon>Cavosteliida</taxon>
        <taxon>Cavosteliaceae</taxon>
        <taxon>Planoprotostelium</taxon>
    </lineage>
</organism>
<dbReference type="InParanoid" id="A0A2P6NCZ9"/>
<dbReference type="AlphaFoldDB" id="A0A2P6NCZ9"/>